<organism evidence="1 2">
    <name type="scientific">Caenimonas terrae</name>
    <dbReference type="NCBI Taxonomy" id="696074"/>
    <lineage>
        <taxon>Bacteria</taxon>
        <taxon>Pseudomonadati</taxon>
        <taxon>Pseudomonadota</taxon>
        <taxon>Betaproteobacteria</taxon>
        <taxon>Burkholderiales</taxon>
        <taxon>Comamonadaceae</taxon>
        <taxon>Caenimonas</taxon>
    </lineage>
</organism>
<gene>
    <name evidence="1" type="ORF">ACFPOE_04990</name>
</gene>
<evidence type="ECO:0000313" key="1">
    <source>
        <dbReference type="EMBL" id="MFC5496883.1"/>
    </source>
</evidence>
<keyword evidence="2" id="KW-1185">Reference proteome</keyword>
<reference evidence="2" key="1">
    <citation type="journal article" date="2019" name="Int. J. Syst. Evol. Microbiol.">
        <title>The Global Catalogue of Microorganisms (GCM) 10K type strain sequencing project: providing services to taxonomists for standard genome sequencing and annotation.</title>
        <authorList>
            <consortium name="The Broad Institute Genomics Platform"/>
            <consortium name="The Broad Institute Genome Sequencing Center for Infectious Disease"/>
            <person name="Wu L."/>
            <person name="Ma J."/>
        </authorList>
    </citation>
    <scope>NUCLEOTIDE SEQUENCE [LARGE SCALE GENOMIC DNA]</scope>
    <source>
        <strain evidence="2">CCUG 57401</strain>
    </source>
</reference>
<evidence type="ECO:0000313" key="2">
    <source>
        <dbReference type="Proteomes" id="UP001596037"/>
    </source>
</evidence>
<sequence>MNLIKHEDELWLYHGAQEVFSYRDALALSEFRFDYAYVLPDRGHETIYATFSALLDGEPSTLNISVEKKSDGRWRREHAIEPGSLPSSGYSGE</sequence>
<name>A0ABW0NCI3_9BURK</name>
<dbReference type="RefSeq" id="WP_376848915.1">
    <property type="nucleotide sequence ID" value="NZ_JBHSMF010000003.1"/>
</dbReference>
<proteinExistence type="predicted"/>
<dbReference type="EMBL" id="JBHSMF010000003">
    <property type="protein sequence ID" value="MFC5496883.1"/>
    <property type="molecule type" value="Genomic_DNA"/>
</dbReference>
<accession>A0ABW0NCI3</accession>
<dbReference type="Proteomes" id="UP001596037">
    <property type="component" value="Unassembled WGS sequence"/>
</dbReference>
<comment type="caution">
    <text evidence="1">The sequence shown here is derived from an EMBL/GenBank/DDBJ whole genome shotgun (WGS) entry which is preliminary data.</text>
</comment>
<protein>
    <submittedName>
        <fullName evidence="1">Uncharacterized protein</fullName>
    </submittedName>
</protein>